<name>A0A4Q9MN65_9APHY</name>
<dbReference type="Pfam" id="PF09423">
    <property type="entry name" value="PhoD"/>
    <property type="match status" value="1"/>
</dbReference>
<organism evidence="3">
    <name type="scientific">Dichomitus squalens</name>
    <dbReference type="NCBI Taxonomy" id="114155"/>
    <lineage>
        <taxon>Eukaryota</taxon>
        <taxon>Fungi</taxon>
        <taxon>Dikarya</taxon>
        <taxon>Basidiomycota</taxon>
        <taxon>Agaricomycotina</taxon>
        <taxon>Agaricomycetes</taxon>
        <taxon>Polyporales</taxon>
        <taxon>Polyporaceae</taxon>
        <taxon>Dichomitus</taxon>
    </lineage>
</organism>
<proteinExistence type="predicted"/>
<keyword evidence="1" id="KW-0812">Transmembrane</keyword>
<dbReference type="OrthoDB" id="2100241at2759"/>
<dbReference type="PANTHER" id="PTHR43606:SF2">
    <property type="entry name" value="ALKALINE PHOSPHATASE FAMILY PROTEIN (AFU_ORTHOLOGUE AFUA_5G03860)"/>
    <property type="match status" value="1"/>
</dbReference>
<dbReference type="Proteomes" id="UP000292957">
    <property type="component" value="Unassembled WGS sequence"/>
</dbReference>
<dbReference type="AlphaFoldDB" id="A0A4Q9MN65"/>
<evidence type="ECO:0000256" key="1">
    <source>
        <dbReference type="SAM" id="Phobius"/>
    </source>
</evidence>
<dbReference type="CDD" id="cd07389">
    <property type="entry name" value="MPP_PhoD"/>
    <property type="match status" value="1"/>
</dbReference>
<evidence type="ECO:0000313" key="3">
    <source>
        <dbReference type="EMBL" id="TBU29069.1"/>
    </source>
</evidence>
<gene>
    <name evidence="3" type="ORF">BD311DRAFT_865041</name>
</gene>
<dbReference type="SUPFAM" id="SSF56300">
    <property type="entry name" value="Metallo-dependent phosphatases"/>
    <property type="match status" value="1"/>
</dbReference>
<feature type="transmembrane region" description="Helical" evidence="1">
    <location>
        <begin position="122"/>
        <end position="141"/>
    </location>
</feature>
<dbReference type="EMBL" id="ML143416">
    <property type="protein sequence ID" value="TBU29069.1"/>
    <property type="molecule type" value="Genomic_DNA"/>
</dbReference>
<dbReference type="PANTHER" id="PTHR43606">
    <property type="entry name" value="PHOSPHATASE, PUTATIVE (AFU_ORTHOLOGUE AFUA_6G08710)-RELATED"/>
    <property type="match status" value="1"/>
</dbReference>
<keyword evidence="1" id="KW-0472">Membrane</keyword>
<feature type="transmembrane region" description="Helical" evidence="1">
    <location>
        <begin position="34"/>
        <end position="54"/>
    </location>
</feature>
<reference evidence="3" key="1">
    <citation type="submission" date="2019-01" db="EMBL/GenBank/DDBJ databases">
        <title>Draft genome sequences of three monokaryotic isolates of the white-rot basidiomycete fungus Dichomitus squalens.</title>
        <authorList>
            <consortium name="DOE Joint Genome Institute"/>
            <person name="Lopez S.C."/>
            <person name="Andreopoulos B."/>
            <person name="Pangilinan J."/>
            <person name="Lipzen A."/>
            <person name="Riley R."/>
            <person name="Ahrendt S."/>
            <person name="Ng V."/>
            <person name="Barry K."/>
            <person name="Daum C."/>
            <person name="Grigoriev I.V."/>
            <person name="Hilden K.S."/>
            <person name="Makela M.R."/>
            <person name="de Vries R.P."/>
        </authorList>
    </citation>
    <scope>NUCLEOTIDE SEQUENCE [LARGE SCALE GENOMIC DNA]</scope>
    <source>
        <strain evidence="3">OM18370.1</strain>
    </source>
</reference>
<accession>A0A4Q9MN65</accession>
<dbReference type="InterPro" id="IPR029052">
    <property type="entry name" value="Metallo-depent_PP-like"/>
</dbReference>
<protein>
    <submittedName>
        <fullName evidence="3">PhoD-like phosphatase-domain-containing protein</fullName>
    </submittedName>
</protein>
<dbReference type="InterPro" id="IPR052900">
    <property type="entry name" value="Phospholipid_Metab_Enz"/>
</dbReference>
<dbReference type="InterPro" id="IPR018946">
    <property type="entry name" value="PhoD-like_MPP"/>
</dbReference>
<sequence>MSATLATASSAVSTLYRIVVYLFLEVVPKSEAKWLIPILYILYVATSYFSTPLFNRVAVVKEEIVAVQEEKPEENGDIVTDVAVVETTAVVSVPEPLDWKSALSTVIFSVPSPVRALRLANLAINTILLFAVIEFLAVPYFDDASGVVYTRVGALTPDAAKIVVRYPPSANSTENLVRLSYRQVKSSPQAWREGSIANLTAENDWVQTVRLTGLWPTTTYEYRFEDVNDANITVLPYPAEPIRFRTFPDSRLHSGSHFRFIASSCMTPNFPYAPLQARRIKGLDLLADYLWPSKPEAISSSRPLVSSLSESVSSTVEAAATTSIASSENTTSPAPASDVIPPVAATAVEKPAPPTEFMVFMGDFIYADVPVYFGNDIEAYRRLYRRNYNSPSFRKVYERLPIFHTYDDHEIINNFVGQGNSSQEPFPNAADAFSLYNANANYDSPAEGQYYYDFRYGDAAFFVLDTRRYRSDITSEDPMTHTMLGDQQLGALYNWLGKVNNTAVFKFIVTSVPFTSLWTHDALTDSWAGFPVEKATLLSALQSVPNVILLSGDRHEFAAIEYESGDHGHNVLEISTSPMSMFYVPFIRTLRPRSEDVVNKTVEEVLVAEDGTKEVLQYVVEVPKEKVIKYIGEGNYKWSSIEVDTRDSQHPVVRVEIMIDGKPAYHLEVLGKPVKLQIPTSIGALVPQSFKGMLDKIGLKPSKWF</sequence>
<dbReference type="Gene3D" id="3.60.21.70">
    <property type="entry name" value="PhoD-like phosphatase"/>
    <property type="match status" value="1"/>
</dbReference>
<feature type="domain" description="PhoD-like phosphatase metallophosphatase" evidence="2">
    <location>
        <begin position="355"/>
        <end position="584"/>
    </location>
</feature>
<dbReference type="InterPro" id="IPR038607">
    <property type="entry name" value="PhoD-like_sf"/>
</dbReference>
<evidence type="ECO:0000259" key="2">
    <source>
        <dbReference type="Pfam" id="PF09423"/>
    </source>
</evidence>
<keyword evidence="1" id="KW-1133">Transmembrane helix</keyword>